<name>A0A4R6S5I3_LABRH</name>
<dbReference type="InterPro" id="IPR029063">
    <property type="entry name" value="SAM-dependent_MTases_sf"/>
</dbReference>
<organism evidence="2 3">
    <name type="scientific">Labedaea rhizosphaerae</name>
    <dbReference type="NCBI Taxonomy" id="598644"/>
    <lineage>
        <taxon>Bacteria</taxon>
        <taxon>Bacillati</taxon>
        <taxon>Actinomycetota</taxon>
        <taxon>Actinomycetes</taxon>
        <taxon>Pseudonocardiales</taxon>
        <taxon>Pseudonocardiaceae</taxon>
        <taxon>Labedaea</taxon>
    </lineage>
</organism>
<evidence type="ECO:0000313" key="3">
    <source>
        <dbReference type="Proteomes" id="UP000295444"/>
    </source>
</evidence>
<keyword evidence="2" id="KW-0830">Ubiquinone</keyword>
<protein>
    <submittedName>
        <fullName evidence="2">Ubiquinone/menaquinone biosynthesis C-methylase UbiE</fullName>
    </submittedName>
</protein>
<comment type="caution">
    <text evidence="2">The sequence shown here is derived from an EMBL/GenBank/DDBJ whole genome shotgun (WGS) entry which is preliminary data.</text>
</comment>
<keyword evidence="3" id="KW-1185">Reference proteome</keyword>
<dbReference type="SUPFAM" id="SSF53335">
    <property type="entry name" value="S-adenosyl-L-methionine-dependent methyltransferases"/>
    <property type="match status" value="1"/>
</dbReference>
<proteinExistence type="predicted"/>
<keyword evidence="2" id="KW-0808">Transferase</keyword>
<accession>A0A4R6S5I3</accession>
<dbReference type="EMBL" id="SNXZ01000005">
    <property type="protein sequence ID" value="TDP94921.1"/>
    <property type="molecule type" value="Genomic_DNA"/>
</dbReference>
<reference evidence="2 3" key="1">
    <citation type="submission" date="2019-03" db="EMBL/GenBank/DDBJ databases">
        <title>Genomic Encyclopedia of Type Strains, Phase IV (KMG-IV): sequencing the most valuable type-strain genomes for metagenomic binning, comparative biology and taxonomic classification.</title>
        <authorList>
            <person name="Goeker M."/>
        </authorList>
    </citation>
    <scope>NUCLEOTIDE SEQUENCE [LARGE SCALE GENOMIC DNA]</scope>
    <source>
        <strain evidence="2 3">DSM 45361</strain>
    </source>
</reference>
<sequence length="291" mass="30743">MVTRLDIAEVLAAVGRGDRGAAAALARTGDGDLARALASHLTAAADGSVYDDPAAFEAFISGGGNVRLYRAVSAVLAGLYDRVRPDRLLDVGTGDGRAVLPALDASSHRPSALAFVEPSAALASTLRRKANDASVHVASAQSYLDSLDATTTFDLVESTFALHAIPPDERDGVLAALARRAGVLAIAEFDVPAFDHGSDAHLRFLAESYARGLAEYDADRDLVAAGFLMPVLTGQLAPGAVRSTWEQPARSWAEQVERAGFTEIELTRLADYWWSPGFLLTARGRPDRVSA</sequence>
<dbReference type="InterPro" id="IPR041698">
    <property type="entry name" value="Methyltransf_25"/>
</dbReference>
<dbReference type="AlphaFoldDB" id="A0A4R6S5I3"/>
<dbReference type="Pfam" id="PF13649">
    <property type="entry name" value="Methyltransf_25"/>
    <property type="match status" value="1"/>
</dbReference>
<dbReference type="Gene3D" id="3.40.50.150">
    <property type="entry name" value="Vaccinia Virus protein VP39"/>
    <property type="match status" value="1"/>
</dbReference>
<gene>
    <name evidence="2" type="ORF">EV186_105153</name>
</gene>
<evidence type="ECO:0000259" key="1">
    <source>
        <dbReference type="Pfam" id="PF13649"/>
    </source>
</evidence>
<evidence type="ECO:0000313" key="2">
    <source>
        <dbReference type="EMBL" id="TDP94921.1"/>
    </source>
</evidence>
<dbReference type="Proteomes" id="UP000295444">
    <property type="component" value="Unassembled WGS sequence"/>
</dbReference>
<dbReference type="GO" id="GO:0008168">
    <property type="term" value="F:methyltransferase activity"/>
    <property type="evidence" value="ECO:0007669"/>
    <property type="project" value="UniProtKB-KW"/>
</dbReference>
<feature type="domain" description="Methyltransferase" evidence="1">
    <location>
        <begin position="89"/>
        <end position="179"/>
    </location>
</feature>
<keyword evidence="2" id="KW-0489">Methyltransferase</keyword>
<dbReference type="GO" id="GO:0032259">
    <property type="term" value="P:methylation"/>
    <property type="evidence" value="ECO:0007669"/>
    <property type="project" value="UniProtKB-KW"/>
</dbReference>